<dbReference type="Proteomes" id="UP000694580">
    <property type="component" value="Chromosome 6"/>
</dbReference>
<organism evidence="11 12">
    <name type="scientific">Denticeps clupeoides</name>
    <name type="common">denticle herring</name>
    <dbReference type="NCBI Taxonomy" id="299321"/>
    <lineage>
        <taxon>Eukaryota</taxon>
        <taxon>Metazoa</taxon>
        <taxon>Chordata</taxon>
        <taxon>Craniata</taxon>
        <taxon>Vertebrata</taxon>
        <taxon>Euteleostomi</taxon>
        <taxon>Actinopterygii</taxon>
        <taxon>Neopterygii</taxon>
        <taxon>Teleostei</taxon>
        <taxon>Clupei</taxon>
        <taxon>Clupeiformes</taxon>
        <taxon>Denticipitoidei</taxon>
        <taxon>Denticipitidae</taxon>
        <taxon>Denticeps</taxon>
    </lineage>
</organism>
<keyword evidence="12" id="KW-1185">Reference proteome</keyword>
<evidence type="ECO:0000256" key="3">
    <source>
        <dbReference type="ARBA" id="ARBA00022491"/>
    </source>
</evidence>
<dbReference type="FunFam" id="4.10.280.10:FF:000063">
    <property type="entry name" value="transcription factor HES-7 isoform X1"/>
    <property type="match status" value="1"/>
</dbReference>
<dbReference type="CDD" id="cd11462">
    <property type="entry name" value="bHLH-O_HES7"/>
    <property type="match status" value="1"/>
</dbReference>
<name>A0AAY4BFG9_9TELE</name>
<keyword evidence="7" id="KW-0539">Nucleus</keyword>
<feature type="compositionally biased region" description="Low complexity" evidence="9">
    <location>
        <begin position="162"/>
        <end position="171"/>
    </location>
</feature>
<dbReference type="Gene3D" id="4.10.280.10">
    <property type="entry name" value="Helix-loop-helix DNA-binding domain"/>
    <property type="match status" value="1"/>
</dbReference>
<reference evidence="11" key="3">
    <citation type="submission" date="2025-09" db="UniProtKB">
        <authorList>
            <consortium name="Ensembl"/>
        </authorList>
    </citation>
    <scope>IDENTIFICATION</scope>
</reference>
<feature type="compositionally biased region" description="Low complexity" evidence="9">
    <location>
        <begin position="212"/>
        <end position="221"/>
    </location>
</feature>
<dbReference type="InterPro" id="IPR032644">
    <property type="entry name" value="HES-7_bHLH-O"/>
</dbReference>
<evidence type="ECO:0000313" key="11">
    <source>
        <dbReference type="Ensembl" id="ENSDCDP00010019660.1"/>
    </source>
</evidence>
<comment type="subcellular location">
    <subcellularLocation>
        <location evidence="1">Nucleus</location>
    </subcellularLocation>
</comment>
<dbReference type="SUPFAM" id="SSF47459">
    <property type="entry name" value="HLH, helix-loop-helix DNA-binding domain"/>
    <property type="match status" value="1"/>
</dbReference>
<dbReference type="InterPro" id="IPR050370">
    <property type="entry name" value="HES_HEY"/>
</dbReference>
<reference evidence="11" key="2">
    <citation type="submission" date="2025-08" db="UniProtKB">
        <authorList>
            <consortium name="Ensembl"/>
        </authorList>
    </citation>
    <scope>IDENTIFICATION</scope>
</reference>
<keyword evidence="4" id="KW-0805">Transcription regulation</keyword>
<feature type="region of interest" description="Disordered" evidence="9">
    <location>
        <begin position="73"/>
        <end position="188"/>
    </location>
</feature>
<keyword evidence="2" id="KW-0217">Developmental protein</keyword>
<feature type="region of interest" description="Disordered" evidence="9">
    <location>
        <begin position="210"/>
        <end position="246"/>
    </location>
</feature>
<evidence type="ECO:0000256" key="8">
    <source>
        <dbReference type="ARBA" id="ARBA00023791"/>
    </source>
</evidence>
<dbReference type="InterPro" id="IPR011598">
    <property type="entry name" value="bHLH_dom"/>
</dbReference>
<evidence type="ECO:0000256" key="5">
    <source>
        <dbReference type="ARBA" id="ARBA00023125"/>
    </source>
</evidence>
<evidence type="ECO:0000256" key="2">
    <source>
        <dbReference type="ARBA" id="ARBA00022473"/>
    </source>
</evidence>
<feature type="compositionally biased region" description="Pro residues" evidence="9">
    <location>
        <begin position="172"/>
        <end position="182"/>
    </location>
</feature>
<feature type="compositionally biased region" description="Polar residues" evidence="9">
    <location>
        <begin position="148"/>
        <end position="161"/>
    </location>
</feature>
<feature type="compositionally biased region" description="Low complexity" evidence="9">
    <location>
        <begin position="112"/>
        <end position="126"/>
    </location>
</feature>
<dbReference type="PROSITE" id="PS50888">
    <property type="entry name" value="BHLH"/>
    <property type="match status" value="1"/>
</dbReference>
<evidence type="ECO:0000256" key="7">
    <source>
        <dbReference type="ARBA" id="ARBA00023242"/>
    </source>
</evidence>
<feature type="compositionally biased region" description="Pro residues" evidence="9">
    <location>
        <begin position="231"/>
        <end position="243"/>
    </location>
</feature>
<dbReference type="Ensembl" id="ENSDCDT00010020778.1">
    <property type="protein sequence ID" value="ENSDCDP00010019660.1"/>
    <property type="gene ID" value="ENSDCDG00010008857.1"/>
</dbReference>
<evidence type="ECO:0000259" key="10">
    <source>
        <dbReference type="PROSITE" id="PS50888"/>
    </source>
</evidence>
<evidence type="ECO:0000256" key="1">
    <source>
        <dbReference type="ARBA" id="ARBA00004123"/>
    </source>
</evidence>
<dbReference type="GO" id="GO:0003677">
    <property type="term" value="F:DNA binding"/>
    <property type="evidence" value="ECO:0007669"/>
    <property type="project" value="UniProtKB-KW"/>
</dbReference>
<keyword evidence="6" id="KW-0804">Transcription</keyword>
<evidence type="ECO:0000256" key="6">
    <source>
        <dbReference type="ARBA" id="ARBA00023163"/>
    </source>
</evidence>
<dbReference type="Pfam" id="PF00010">
    <property type="entry name" value="HLH"/>
    <property type="match status" value="1"/>
</dbReference>
<dbReference type="SMART" id="SM00353">
    <property type="entry name" value="HLH"/>
    <property type="match status" value="1"/>
</dbReference>
<feature type="compositionally biased region" description="Basic and acidic residues" evidence="9">
    <location>
        <begin position="73"/>
        <end position="91"/>
    </location>
</feature>
<evidence type="ECO:0000313" key="12">
    <source>
        <dbReference type="Proteomes" id="UP000694580"/>
    </source>
</evidence>
<dbReference type="InterPro" id="IPR036638">
    <property type="entry name" value="HLH_DNA-bd_sf"/>
</dbReference>
<protein>
    <recommendedName>
        <fullName evidence="10">BHLH domain-containing protein</fullName>
    </recommendedName>
</protein>
<dbReference type="AlphaFoldDB" id="A0AAY4BFG9"/>
<feature type="domain" description="BHLH" evidence="10">
    <location>
        <begin position="15"/>
        <end position="72"/>
    </location>
</feature>
<evidence type="ECO:0000256" key="4">
    <source>
        <dbReference type="ARBA" id="ARBA00023015"/>
    </source>
</evidence>
<dbReference type="GeneTree" id="ENSGT00730000111282"/>
<proteinExistence type="predicted"/>
<evidence type="ECO:0000256" key="9">
    <source>
        <dbReference type="SAM" id="MobiDB-lite"/>
    </source>
</evidence>
<dbReference type="PANTHER" id="PTHR10985">
    <property type="entry name" value="BASIC HELIX-LOOP-HELIX TRANSCRIPTION FACTOR, HES-RELATED"/>
    <property type="match status" value="1"/>
</dbReference>
<accession>A0AAY4BFG9</accession>
<keyword evidence="5" id="KW-0238">DNA-binding</keyword>
<comment type="subunit">
    <text evidence="8">Transcription repression requires formation of a complex with a corepressor protein of the Groucho/TLE family.</text>
</comment>
<keyword evidence="3" id="KW-0678">Repressor</keyword>
<reference evidence="11 12" key="1">
    <citation type="submission" date="2020-06" db="EMBL/GenBank/DDBJ databases">
        <authorList>
            <consortium name="Wellcome Sanger Institute Data Sharing"/>
        </authorList>
    </citation>
    <scope>NUCLEOTIDE SEQUENCE [LARGE SCALE GENOMIC DNA]</scope>
</reference>
<sequence>STTRARINMTSRRGIRRVLKPVIEKKRRDRINQRLDELRTLLLSNTADTRLQNPKLEKAEILDLTVEYIRRKTDGGTPHQGKDLLHTDNIRIEFTPPAPRGLAPRRRRAGTRARPGAPPAAGRWAPSALRRRATLPPPWGPSEAAQIPSPTAPSCSTGTPQRSRSTTLTPHPRTPSRPPPSPCFSSSSPAFSASPPYLTVPCHFVFPPSLSPPSSSDCSSPPGVPAGLPGSPTPLRPAPPCPPRTLRRTLFQNQSSAVWRPWS</sequence>
<dbReference type="GO" id="GO:0005634">
    <property type="term" value="C:nucleus"/>
    <property type="evidence" value="ECO:0007669"/>
    <property type="project" value="UniProtKB-SubCell"/>
</dbReference>
<dbReference type="GO" id="GO:0046983">
    <property type="term" value="F:protein dimerization activity"/>
    <property type="evidence" value="ECO:0007669"/>
    <property type="project" value="InterPro"/>
</dbReference>